<dbReference type="PANTHER" id="PTHR12447:SF25">
    <property type="entry name" value="ANKYRIN REPEAT DOMAIN-CONTAINING PROTEIN 13C"/>
    <property type="match status" value="1"/>
</dbReference>
<evidence type="ECO:0000313" key="9">
    <source>
        <dbReference type="Proteomes" id="UP000233837"/>
    </source>
</evidence>
<proteinExistence type="predicted"/>
<dbReference type="GO" id="GO:0005783">
    <property type="term" value="C:endoplasmic reticulum"/>
    <property type="evidence" value="ECO:0007669"/>
    <property type="project" value="UniProtKB-SubCell"/>
</dbReference>
<dbReference type="PANTHER" id="PTHR12447">
    <property type="entry name" value="ANKYRIN REPEAT DOMAIN-CONTAINING PROTEIN 13"/>
    <property type="match status" value="1"/>
</dbReference>
<evidence type="ECO:0000259" key="7">
    <source>
        <dbReference type="Pfam" id="PF11904"/>
    </source>
</evidence>
<comment type="subcellular location">
    <subcellularLocation>
        <location evidence="2">Endomembrane system</location>
    </subcellularLocation>
    <subcellularLocation>
        <location evidence="1">Endoplasmic reticulum</location>
    </subcellularLocation>
</comment>
<keyword evidence="3" id="KW-0677">Repeat</keyword>
<dbReference type="Pfam" id="PF11904">
    <property type="entry name" value="ANKRD13_C"/>
    <property type="match status" value="1"/>
</dbReference>
<keyword evidence="5" id="KW-0040">ANK repeat</keyword>
<evidence type="ECO:0000256" key="2">
    <source>
        <dbReference type="ARBA" id="ARBA00004308"/>
    </source>
</evidence>
<dbReference type="Proteomes" id="UP000233837">
    <property type="component" value="Unassembled WGS sequence"/>
</dbReference>
<keyword evidence="6" id="KW-0472">Membrane</keyword>
<accession>A0A2I0XA91</accession>
<keyword evidence="9" id="KW-1185">Reference proteome</keyword>
<dbReference type="InterPro" id="IPR055285">
    <property type="entry name" value="ANKRD13_C"/>
</dbReference>
<evidence type="ECO:0000256" key="4">
    <source>
        <dbReference type="ARBA" id="ARBA00022824"/>
    </source>
</evidence>
<keyword evidence="4" id="KW-0256">Endoplasmic reticulum</keyword>
<evidence type="ECO:0000256" key="1">
    <source>
        <dbReference type="ARBA" id="ARBA00004240"/>
    </source>
</evidence>
<evidence type="ECO:0000313" key="8">
    <source>
        <dbReference type="EMBL" id="PKU84847.1"/>
    </source>
</evidence>
<dbReference type="AlphaFoldDB" id="A0A2I0XA91"/>
<evidence type="ECO:0000256" key="6">
    <source>
        <dbReference type="ARBA" id="ARBA00023136"/>
    </source>
</evidence>
<reference evidence="8 9" key="1">
    <citation type="journal article" date="2016" name="Sci. Rep.">
        <title>The Dendrobium catenatum Lindl. genome sequence provides insights into polysaccharide synthase, floral development and adaptive evolution.</title>
        <authorList>
            <person name="Zhang G.Q."/>
            <person name="Xu Q."/>
            <person name="Bian C."/>
            <person name="Tsai W.C."/>
            <person name="Yeh C.M."/>
            <person name="Liu K.W."/>
            <person name="Yoshida K."/>
            <person name="Zhang L.S."/>
            <person name="Chang S.B."/>
            <person name="Chen F."/>
            <person name="Shi Y."/>
            <person name="Su Y.Y."/>
            <person name="Zhang Y.Q."/>
            <person name="Chen L.J."/>
            <person name="Yin Y."/>
            <person name="Lin M."/>
            <person name="Huang H."/>
            <person name="Deng H."/>
            <person name="Wang Z.W."/>
            <person name="Zhu S.L."/>
            <person name="Zhao X."/>
            <person name="Deng C."/>
            <person name="Niu S.C."/>
            <person name="Huang J."/>
            <person name="Wang M."/>
            <person name="Liu G.H."/>
            <person name="Yang H.J."/>
            <person name="Xiao X.J."/>
            <person name="Hsiao Y.Y."/>
            <person name="Wu W.L."/>
            <person name="Chen Y.Y."/>
            <person name="Mitsuda N."/>
            <person name="Ohme-Takagi M."/>
            <person name="Luo Y.B."/>
            <person name="Van de Peer Y."/>
            <person name="Liu Z.J."/>
        </authorList>
    </citation>
    <scope>NUCLEOTIDE SEQUENCE [LARGE SCALE GENOMIC DNA]</scope>
    <source>
        <tissue evidence="8">The whole plant</tissue>
    </source>
</reference>
<protein>
    <submittedName>
        <fullName evidence="8">Large subunit GTPase 1</fullName>
    </submittedName>
</protein>
<reference evidence="8 9" key="2">
    <citation type="journal article" date="2017" name="Nature">
        <title>The Apostasia genome and the evolution of orchids.</title>
        <authorList>
            <person name="Zhang G.Q."/>
            <person name="Liu K.W."/>
            <person name="Li Z."/>
            <person name="Lohaus R."/>
            <person name="Hsiao Y.Y."/>
            <person name="Niu S.C."/>
            <person name="Wang J.Y."/>
            <person name="Lin Y.C."/>
            <person name="Xu Q."/>
            <person name="Chen L.J."/>
            <person name="Yoshida K."/>
            <person name="Fujiwara S."/>
            <person name="Wang Z.W."/>
            <person name="Zhang Y.Q."/>
            <person name="Mitsuda N."/>
            <person name="Wang M."/>
            <person name="Liu G.H."/>
            <person name="Pecoraro L."/>
            <person name="Huang H.X."/>
            <person name="Xiao X.J."/>
            <person name="Lin M."/>
            <person name="Wu X.Y."/>
            <person name="Wu W.L."/>
            <person name="Chen Y.Y."/>
            <person name="Chang S.B."/>
            <person name="Sakamoto S."/>
            <person name="Ohme-Takagi M."/>
            <person name="Yagi M."/>
            <person name="Zeng S.J."/>
            <person name="Shen C.Y."/>
            <person name="Yeh C.M."/>
            <person name="Luo Y.B."/>
            <person name="Tsai W.C."/>
            <person name="Van de Peer Y."/>
            <person name="Liu Z.J."/>
        </authorList>
    </citation>
    <scope>NUCLEOTIDE SEQUENCE [LARGE SCALE GENOMIC DNA]</scope>
    <source>
        <tissue evidence="8">The whole plant</tissue>
    </source>
</reference>
<dbReference type="STRING" id="906689.A0A2I0XA91"/>
<sequence>MRDFYMEIIFHFESSVIPFISKIAPSDTYKIWKPGSNLRADMTLSGFDGLKIKRAEQSVLFLGPGSVDGKVKPARLYVISHKDKEVLDALDGAGDLVFDAELQQEVAALFRTNVLRPGLDVTRTVLVPLMNWRKQQRLEMVGPWKAKVYNMHHVVASIRSRRVPGAMTDDEIFAVKNDGEDVELGREEEIGGNFKMENSDSAYFTQQNDQSPVVDKSSTINAVVGGKHTGVTSTPKKTKHFQTLIILEEL</sequence>
<evidence type="ECO:0000256" key="3">
    <source>
        <dbReference type="ARBA" id="ARBA00022737"/>
    </source>
</evidence>
<gene>
    <name evidence="8" type="ORF">MA16_Dca017674</name>
</gene>
<evidence type="ECO:0000256" key="5">
    <source>
        <dbReference type="ARBA" id="ARBA00023043"/>
    </source>
</evidence>
<organism evidence="8 9">
    <name type="scientific">Dendrobium catenatum</name>
    <dbReference type="NCBI Taxonomy" id="906689"/>
    <lineage>
        <taxon>Eukaryota</taxon>
        <taxon>Viridiplantae</taxon>
        <taxon>Streptophyta</taxon>
        <taxon>Embryophyta</taxon>
        <taxon>Tracheophyta</taxon>
        <taxon>Spermatophyta</taxon>
        <taxon>Magnoliopsida</taxon>
        <taxon>Liliopsida</taxon>
        <taxon>Asparagales</taxon>
        <taxon>Orchidaceae</taxon>
        <taxon>Epidendroideae</taxon>
        <taxon>Malaxideae</taxon>
        <taxon>Dendrobiinae</taxon>
        <taxon>Dendrobium</taxon>
    </lineage>
</organism>
<feature type="domain" description="Ankyrin repeat" evidence="7">
    <location>
        <begin position="39"/>
        <end position="206"/>
    </location>
</feature>
<name>A0A2I0XA91_9ASPA</name>
<dbReference type="EMBL" id="KZ502026">
    <property type="protein sequence ID" value="PKU84847.1"/>
    <property type="molecule type" value="Genomic_DNA"/>
</dbReference>
<dbReference type="InterPro" id="IPR021832">
    <property type="entry name" value="ANKRD13"/>
</dbReference>